<dbReference type="PANTHER" id="PTHR30404">
    <property type="entry name" value="N-ACETYLMURAMOYL-L-ALANINE AMIDASE"/>
    <property type="match status" value="1"/>
</dbReference>
<keyword evidence="2" id="KW-0812">Transmembrane</keyword>
<dbReference type="NCBIfam" id="TIGR02883">
    <property type="entry name" value="spore_cwlD"/>
    <property type="match status" value="1"/>
</dbReference>
<dbReference type="Pfam" id="PF01520">
    <property type="entry name" value="Amidase_3"/>
    <property type="match status" value="1"/>
</dbReference>
<evidence type="ECO:0000259" key="3">
    <source>
        <dbReference type="SMART" id="SM00646"/>
    </source>
</evidence>
<evidence type="ECO:0000313" key="5">
    <source>
        <dbReference type="Proteomes" id="UP000295325"/>
    </source>
</evidence>
<evidence type="ECO:0000256" key="2">
    <source>
        <dbReference type="SAM" id="Phobius"/>
    </source>
</evidence>
<dbReference type="Proteomes" id="UP000295325">
    <property type="component" value="Unassembled WGS sequence"/>
</dbReference>
<organism evidence="4 5">
    <name type="scientific">Fonticella tunisiensis</name>
    <dbReference type="NCBI Taxonomy" id="1096341"/>
    <lineage>
        <taxon>Bacteria</taxon>
        <taxon>Bacillati</taxon>
        <taxon>Bacillota</taxon>
        <taxon>Clostridia</taxon>
        <taxon>Eubacteriales</taxon>
        <taxon>Clostridiaceae</taxon>
        <taxon>Fonticella</taxon>
    </lineage>
</organism>
<dbReference type="SMART" id="SM00646">
    <property type="entry name" value="Ami_3"/>
    <property type="match status" value="1"/>
</dbReference>
<feature type="transmembrane region" description="Helical" evidence="2">
    <location>
        <begin position="6"/>
        <end position="25"/>
    </location>
</feature>
<accession>A0A4R7K9G7</accession>
<dbReference type="RefSeq" id="WP_166636483.1">
    <property type="nucleotide sequence ID" value="NZ_SOAZ01000029.1"/>
</dbReference>
<dbReference type="InterPro" id="IPR050695">
    <property type="entry name" value="N-acetylmuramoyl_amidase_3"/>
</dbReference>
<keyword evidence="2" id="KW-0472">Membrane</keyword>
<dbReference type="AlphaFoldDB" id="A0A4R7K9G7"/>
<sequence length="233" mass="27048">MLKRYSQIIIVVIIGLLIALFDITYKNIFLHRNVPSGNRVIIIDAGHGGRDPGAIGRSGTLEKDVNLKISQKLKGYLEEHGNTVIMIREVDEGLYAETDKNRKSTDMKNRKEIIKEYRADVFISIHLNSFPQSQYYGAQVFYNRDDEKSKRLAKITQEELIKVLDRNNRREEKANNTYYILKDNPVPSILVECGFLSNPEEERLLNQEDYQNKIAWAIYCGITRYFTEPQLEN</sequence>
<gene>
    <name evidence="4" type="ORF">EDD71_1297</name>
</gene>
<keyword evidence="2" id="KW-1133">Transmembrane helix</keyword>
<keyword evidence="5" id="KW-1185">Reference proteome</keyword>
<dbReference type="CDD" id="cd02696">
    <property type="entry name" value="MurNAc-LAA"/>
    <property type="match status" value="1"/>
</dbReference>
<dbReference type="InterPro" id="IPR002508">
    <property type="entry name" value="MurNAc-LAA_cat"/>
</dbReference>
<reference evidence="4 5" key="1">
    <citation type="submission" date="2019-03" db="EMBL/GenBank/DDBJ databases">
        <title>Genomic Encyclopedia of Type Strains, Phase IV (KMG-IV): sequencing the most valuable type-strain genomes for metagenomic binning, comparative biology and taxonomic classification.</title>
        <authorList>
            <person name="Goeker M."/>
        </authorList>
    </citation>
    <scope>NUCLEOTIDE SEQUENCE [LARGE SCALE GENOMIC DNA]</scope>
    <source>
        <strain evidence="4 5">DSM 24455</strain>
    </source>
</reference>
<dbReference type="InterPro" id="IPR014234">
    <property type="entry name" value="Spore_CwlD"/>
</dbReference>
<keyword evidence="1" id="KW-0378">Hydrolase</keyword>
<dbReference type="Gene3D" id="3.40.630.40">
    <property type="entry name" value="Zn-dependent exopeptidases"/>
    <property type="match status" value="1"/>
</dbReference>
<proteinExistence type="predicted"/>
<evidence type="ECO:0000256" key="1">
    <source>
        <dbReference type="ARBA" id="ARBA00022801"/>
    </source>
</evidence>
<dbReference type="GO" id="GO:0030288">
    <property type="term" value="C:outer membrane-bounded periplasmic space"/>
    <property type="evidence" value="ECO:0007669"/>
    <property type="project" value="TreeGrafter"/>
</dbReference>
<evidence type="ECO:0000313" key="4">
    <source>
        <dbReference type="EMBL" id="TDT50392.1"/>
    </source>
</evidence>
<feature type="domain" description="MurNAc-LAA" evidence="3">
    <location>
        <begin position="111"/>
        <end position="223"/>
    </location>
</feature>
<dbReference type="GO" id="GO:0009253">
    <property type="term" value="P:peptidoglycan catabolic process"/>
    <property type="evidence" value="ECO:0007669"/>
    <property type="project" value="InterPro"/>
</dbReference>
<name>A0A4R7K9G7_9CLOT</name>
<protein>
    <submittedName>
        <fullName evidence="4">N-acetylmuramoyl-L-alanine amidase</fullName>
    </submittedName>
</protein>
<comment type="caution">
    <text evidence="4">The sequence shown here is derived from an EMBL/GenBank/DDBJ whole genome shotgun (WGS) entry which is preliminary data.</text>
</comment>
<dbReference type="PANTHER" id="PTHR30404:SF0">
    <property type="entry name" value="N-ACETYLMURAMOYL-L-ALANINE AMIDASE AMIC"/>
    <property type="match status" value="1"/>
</dbReference>
<dbReference type="GO" id="GO:0008745">
    <property type="term" value="F:N-acetylmuramoyl-L-alanine amidase activity"/>
    <property type="evidence" value="ECO:0007669"/>
    <property type="project" value="InterPro"/>
</dbReference>
<dbReference type="EMBL" id="SOAZ01000029">
    <property type="protein sequence ID" value="TDT50392.1"/>
    <property type="molecule type" value="Genomic_DNA"/>
</dbReference>
<dbReference type="SUPFAM" id="SSF53187">
    <property type="entry name" value="Zn-dependent exopeptidases"/>
    <property type="match status" value="1"/>
</dbReference>